<accession>A0A7J6QGI7</accession>
<evidence type="ECO:0000313" key="2">
    <source>
        <dbReference type="Proteomes" id="UP000574390"/>
    </source>
</evidence>
<dbReference type="GO" id="GO:0008168">
    <property type="term" value="F:methyltransferase activity"/>
    <property type="evidence" value="ECO:0007669"/>
    <property type="project" value="UniProtKB-KW"/>
</dbReference>
<name>A0A7J6QGI7_PEROL</name>
<gene>
    <name evidence="1" type="primary">EHMT2_1</name>
    <name evidence="1" type="ORF">FOZ62_003675</name>
</gene>
<feature type="non-terminal residue" evidence="1">
    <location>
        <position position="205"/>
    </location>
</feature>
<dbReference type="GO" id="GO:0032259">
    <property type="term" value="P:methylation"/>
    <property type="evidence" value="ECO:0007669"/>
    <property type="project" value="UniProtKB-KW"/>
</dbReference>
<reference evidence="1 2" key="1">
    <citation type="submission" date="2020-04" db="EMBL/GenBank/DDBJ databases">
        <title>Perkinsus olseni comparative genomics.</title>
        <authorList>
            <person name="Bogema D.R."/>
        </authorList>
    </citation>
    <scope>NUCLEOTIDE SEQUENCE [LARGE SCALE GENOMIC DNA]</scope>
    <source>
        <strain evidence="1">ATCC PRA-205</strain>
    </source>
</reference>
<evidence type="ECO:0000313" key="1">
    <source>
        <dbReference type="EMBL" id="KAF4707388.1"/>
    </source>
</evidence>
<keyword evidence="1" id="KW-0489">Methyltransferase</keyword>
<dbReference type="AlphaFoldDB" id="A0A7J6QGI7"/>
<keyword evidence="1" id="KW-0808">Transferase</keyword>
<sequence>FRSLVTHAYNNSPLPVSSLAAAAVTPNDLYLAKGSTTLLPGGAADRPLVPAAEHFIEAFEVIPPSGIQGRQQGCSGGGGSGESLSVSLELYQANWELRRAASRKSWALSFVSRTLRGVCHREPSFKERELRDIEWRNRVEVALGTSDCGRTSLCSWGAYTKNERSRALARDRRRSIHQKELGPSRRMTCWHIYSSGGPCQCHQDI</sequence>
<protein>
    <submittedName>
        <fullName evidence="1">Histone-lysine N-methyltransferase ehmt2, variant 2</fullName>
    </submittedName>
</protein>
<comment type="caution">
    <text evidence="1">The sequence shown here is derived from an EMBL/GenBank/DDBJ whole genome shotgun (WGS) entry which is preliminary data.</text>
</comment>
<proteinExistence type="predicted"/>
<dbReference type="EMBL" id="JABANM010029779">
    <property type="protein sequence ID" value="KAF4707388.1"/>
    <property type="molecule type" value="Genomic_DNA"/>
</dbReference>
<organism evidence="1 2">
    <name type="scientific">Perkinsus olseni</name>
    <name type="common">Perkinsus atlanticus</name>
    <dbReference type="NCBI Taxonomy" id="32597"/>
    <lineage>
        <taxon>Eukaryota</taxon>
        <taxon>Sar</taxon>
        <taxon>Alveolata</taxon>
        <taxon>Perkinsozoa</taxon>
        <taxon>Perkinsea</taxon>
        <taxon>Perkinsida</taxon>
        <taxon>Perkinsidae</taxon>
        <taxon>Perkinsus</taxon>
    </lineage>
</organism>
<dbReference type="Proteomes" id="UP000574390">
    <property type="component" value="Unassembled WGS sequence"/>
</dbReference>